<protein>
    <submittedName>
        <fullName evidence="3">Chromosome segregation ATPase</fullName>
    </submittedName>
</protein>
<feature type="compositionally biased region" description="Basic and acidic residues" evidence="2">
    <location>
        <begin position="89"/>
        <end position="99"/>
    </location>
</feature>
<feature type="compositionally biased region" description="Polar residues" evidence="2">
    <location>
        <begin position="54"/>
        <end position="65"/>
    </location>
</feature>
<dbReference type="STRING" id="645133.E3QMS5"/>
<feature type="compositionally biased region" description="Polar residues" evidence="2">
    <location>
        <begin position="2209"/>
        <end position="2230"/>
    </location>
</feature>
<dbReference type="VEuPathDB" id="FungiDB:GLRG_07307"/>
<evidence type="ECO:0000313" key="4">
    <source>
        <dbReference type="Proteomes" id="UP000008782"/>
    </source>
</evidence>
<dbReference type="EMBL" id="GG697360">
    <property type="protein sequence ID" value="EFQ32163.1"/>
    <property type="molecule type" value="Genomic_DNA"/>
</dbReference>
<keyword evidence="4" id="KW-1185">Reference proteome</keyword>
<accession>E3QMS5</accession>
<dbReference type="SUPFAM" id="SSF58113">
    <property type="entry name" value="Apolipoprotein A-I"/>
    <property type="match status" value="1"/>
</dbReference>
<dbReference type="HOGENOM" id="CLU_000589_0_0_1"/>
<gene>
    <name evidence="3" type="ORF">GLRG_07307</name>
</gene>
<dbReference type="GeneID" id="24412672"/>
<feature type="compositionally biased region" description="Polar residues" evidence="2">
    <location>
        <begin position="2170"/>
        <end position="2180"/>
    </location>
</feature>
<feature type="coiled-coil region" evidence="1">
    <location>
        <begin position="1892"/>
        <end position="1944"/>
    </location>
</feature>
<feature type="region of interest" description="Disordered" evidence="2">
    <location>
        <begin position="2072"/>
        <end position="2108"/>
    </location>
</feature>
<feature type="region of interest" description="Disordered" evidence="2">
    <location>
        <begin position="314"/>
        <end position="352"/>
    </location>
</feature>
<feature type="compositionally biased region" description="Polar residues" evidence="2">
    <location>
        <begin position="2072"/>
        <end position="2086"/>
    </location>
</feature>
<feature type="region of interest" description="Disordered" evidence="2">
    <location>
        <begin position="2010"/>
        <end position="2040"/>
    </location>
</feature>
<dbReference type="OrthoDB" id="5423371at2759"/>
<organism evidence="4">
    <name type="scientific">Colletotrichum graminicola (strain M1.001 / M2 / FGSC 10212)</name>
    <name type="common">Maize anthracnose fungus</name>
    <name type="synonym">Glomerella graminicola</name>
    <dbReference type="NCBI Taxonomy" id="645133"/>
    <lineage>
        <taxon>Eukaryota</taxon>
        <taxon>Fungi</taxon>
        <taxon>Dikarya</taxon>
        <taxon>Ascomycota</taxon>
        <taxon>Pezizomycotina</taxon>
        <taxon>Sordariomycetes</taxon>
        <taxon>Hypocreomycetidae</taxon>
        <taxon>Glomerellales</taxon>
        <taxon>Glomerellaceae</taxon>
        <taxon>Colletotrichum</taxon>
        <taxon>Colletotrichum graminicola species complex</taxon>
    </lineage>
</organism>
<feature type="region of interest" description="Disordered" evidence="2">
    <location>
        <begin position="1"/>
        <end position="215"/>
    </location>
</feature>
<evidence type="ECO:0000256" key="1">
    <source>
        <dbReference type="SAM" id="Coils"/>
    </source>
</evidence>
<feature type="compositionally biased region" description="Basic and acidic residues" evidence="2">
    <location>
        <begin position="157"/>
        <end position="181"/>
    </location>
</feature>
<feature type="compositionally biased region" description="Basic and acidic residues" evidence="2">
    <location>
        <begin position="1"/>
        <end position="16"/>
    </location>
</feature>
<feature type="compositionally biased region" description="Gly residues" evidence="2">
    <location>
        <begin position="443"/>
        <end position="454"/>
    </location>
</feature>
<dbReference type="Proteomes" id="UP000008782">
    <property type="component" value="Unassembled WGS sequence"/>
</dbReference>
<evidence type="ECO:0000313" key="3">
    <source>
        <dbReference type="EMBL" id="EFQ32163.1"/>
    </source>
</evidence>
<keyword evidence="1" id="KW-0175">Coiled coil</keyword>
<feature type="compositionally biased region" description="Basic and acidic residues" evidence="2">
    <location>
        <begin position="2012"/>
        <end position="2035"/>
    </location>
</feature>
<feature type="region of interest" description="Disordered" evidence="2">
    <location>
        <begin position="443"/>
        <end position="467"/>
    </location>
</feature>
<proteinExistence type="predicted"/>
<dbReference type="eggNOG" id="ENOG502S40N">
    <property type="taxonomic scope" value="Eukaryota"/>
</dbReference>
<feature type="compositionally biased region" description="Low complexity" evidence="2">
    <location>
        <begin position="182"/>
        <end position="196"/>
    </location>
</feature>
<evidence type="ECO:0000256" key="2">
    <source>
        <dbReference type="SAM" id="MobiDB-lite"/>
    </source>
</evidence>
<feature type="compositionally biased region" description="Low complexity" evidence="2">
    <location>
        <begin position="2160"/>
        <end position="2169"/>
    </location>
</feature>
<feature type="coiled-coil region" evidence="1">
    <location>
        <begin position="1293"/>
        <end position="1320"/>
    </location>
</feature>
<reference evidence="4" key="1">
    <citation type="journal article" date="2012" name="Nat. Genet.">
        <title>Lifestyle transitions in plant pathogenic Colletotrichum fungi deciphered by genome and transcriptome analyses.</title>
        <authorList>
            <person name="O'Connell R.J."/>
            <person name="Thon M.R."/>
            <person name="Hacquard S."/>
            <person name="Amyotte S.G."/>
            <person name="Kleemann J."/>
            <person name="Torres M.F."/>
            <person name="Damm U."/>
            <person name="Buiate E.A."/>
            <person name="Epstein L."/>
            <person name="Alkan N."/>
            <person name="Altmueller J."/>
            <person name="Alvarado-Balderrama L."/>
            <person name="Bauser C.A."/>
            <person name="Becker C."/>
            <person name="Birren B.W."/>
            <person name="Chen Z."/>
            <person name="Choi J."/>
            <person name="Crouch J.A."/>
            <person name="Duvick J.P."/>
            <person name="Farman M.A."/>
            <person name="Gan P."/>
            <person name="Heiman D."/>
            <person name="Henrissat B."/>
            <person name="Howard R.J."/>
            <person name="Kabbage M."/>
            <person name="Koch C."/>
            <person name="Kracher B."/>
            <person name="Kubo Y."/>
            <person name="Law A.D."/>
            <person name="Lebrun M.-H."/>
            <person name="Lee Y.-H."/>
            <person name="Miyara I."/>
            <person name="Moore N."/>
            <person name="Neumann U."/>
            <person name="Nordstroem K."/>
            <person name="Panaccione D.G."/>
            <person name="Panstruga R."/>
            <person name="Place M."/>
            <person name="Proctor R.H."/>
            <person name="Prusky D."/>
            <person name="Rech G."/>
            <person name="Reinhardt R."/>
            <person name="Rollins J.A."/>
            <person name="Rounsley S."/>
            <person name="Schardl C.L."/>
            <person name="Schwartz D.C."/>
            <person name="Shenoy N."/>
            <person name="Shirasu K."/>
            <person name="Sikhakolli U.R."/>
            <person name="Stueber K."/>
            <person name="Sukno S.A."/>
            <person name="Sweigard J.A."/>
            <person name="Takano Y."/>
            <person name="Takahara H."/>
            <person name="Trail F."/>
            <person name="van der Does H.C."/>
            <person name="Voll L.M."/>
            <person name="Will I."/>
            <person name="Young S."/>
            <person name="Zeng Q."/>
            <person name="Zhang J."/>
            <person name="Zhou S."/>
            <person name="Dickman M.B."/>
            <person name="Schulze-Lefert P."/>
            <person name="Ver Loren van Themaat E."/>
            <person name="Ma L.-J."/>
            <person name="Vaillancourt L.J."/>
        </authorList>
    </citation>
    <scope>NUCLEOTIDE SEQUENCE [LARGE SCALE GENOMIC DNA]</scope>
    <source>
        <strain evidence="4">M1.001 / M2 / FGSC 10212</strain>
    </source>
</reference>
<dbReference type="RefSeq" id="XP_008096183.1">
    <property type="nucleotide sequence ID" value="XM_008097992.1"/>
</dbReference>
<sequence length="2239" mass="247913">MAPVEREASRDADRPLRHQHSMSSDQGRALVPMWDSSDPDRAPPPLPLNPQSPVTTSRKGTSVAIQSAHAALTERARESAMIPGPLTKRNTDISPERSLIKGSHHKRMQSLQPGSVRDLGLLLESGQQSNPPSPTKSPERPARPSTPGANRRNSFADSRRDSFADSRRDSFADSRSTEREATTPSSVTSQTPVVRPTIKRQQQSILGENPPPQSATMLAIQNMPLQGQQEKENIHAHVTNGSNNAIVRAPQQVEALSGQILSLTNIATALQKDMAQLSRRSRDNATDLLSLKEATKARDEDIRKSLRELINNAQDAAANSRPGSRDPFANSLFLDSKPHHTSPPPSKAARPFSLPRIPSPNSFAASIDRDNLSTPSLCNSESPATMAILDRIIRDMGTKEGQDLLLARLTDVAEKLAGVAPASKVDELIQIVKAKSDEAMLARGGGGGGNGGSNGNRPHAAGFDDDSNSMNFDFDPGYASQLTHRSERALHNEPLSRSACHSANASELVSDEVLKIIRAVKDSVAQGGGLTAEVKALVRELRGEVLGMGREIGRRLDEVNAESLSTGPPADNEEISRIVHEGLDQMREHMDELLREHRRQSAASSLSRATAVDYQEIYNAMRAALRDSQASQQKEPDLNREDVIEAVRDAWENYKPEVGNHDPGLGREEILEYLKEGLQDYVDRDEQPIGASREEVFQAVVEGLKHFSPPHVDTPASLSRDEILEAVRECLEEFEFPVAPSAFNQELTKEDMLHAVKEGLSEYDLPTTGTLVPHQNNNEEIVSRLQDIVDCMRGEFRAVTEEAKQNAAVNGRNTEHIIDATRNGLEKLRADIQQYVSHLSGSTGQEEVTETLLGTLDTFRDEMALLVDRVTSDSRSTIESHMESLRDTVNSSMVPVTPQVNQKEIIEAFRDGIDSVRAELRRPFAGVTDILDALHDGLADLRISIDKVANRPADLTANDEILDALKSGLDNVRSEIDSLREQQGQNDKALTTMHAGAVVSTDGLNQDDIKNLEVLITQLRIKIEAMEPVNVDSVVKDDLIRMEDMLRSLQESASKDDILRLEDMLRLVQESVSKDETSRIEEVLLNAKNSVSKEDVVRLEETMLYIHEWVKSKESPASTDTATKEDVQAIETILRNTKGRLDDLIDNEQAVRKEHLDSLENTILETRETINLITTQMDGLPKKDDVTSVEALVAQIAAGFDEIKESAAKQLEDPERVTKTDVEAVEAVCLDIKNVFDQMLKTDLATLVSKEDLKKTELALEELKGPLAGLQDGLQESLKAPLDELKTELKPPLEDLKTALEELKARLDALTEAHTQGGEERQAEIVGVSERVTEVKTFLEEFQGLVKGKLEEGASSVESLAKLFEGVSIFVESNATVGQELKDLSDLMKVEFEESKAGVVGAKLESDEKFQQTTEALVAKIDEKVAELMTKYDEFHVALDDRAKAGEARDASTEEAVLGTKAVAEELKSLVDTLGAAVTDSMERMEEASKTVFTKVEDLMTKSEENHTDGKAEHQQTRDYLKQAVEGLQGQFGEAQPQILESVKDILMVVGQHYEYAKASTNDIQKTIEDAKPTELALPPIPEKYDDTIVLEKLDRLVEQTAVPAEKYDDAVVQEKLDKIVEHVSVPAEKYDDTGVHEKLDQLVAHAQAPAEKYDDAPVHEKLDKLVDHIMVPVEKYDDAVVQEKLDKLAERQALLPVDNYDDAMVQEKLDKLVEQQALIPVEKYDDTMIQEKLDMIAEQQSLIPTEKYDDAAVQEKLDRLAEQQSLIPTEKYDDAAVQEKLDRLAEQQSLIPTERYDDAVLREKLDQLSQQQSLIPTEKYDDAVVREMLKKLAEQQAMIPTEAYDDTAVHVKLDELVGHTHAAEKAFSQLETLEKVHQQVIQTAADISLFLSTQTKKIREEEDDREKFLQEVTLDLERKLTLKEQIQSNLLDLKQEEERLRASVLGLRTEQESLIRQKTRLTADVSSLETALHIRRDELHDMETRAEGLERRILEGVMDHSRVLLMSKATKGRDAMSRKRVRDQKLGQENDSHGKPASPAVNLALSAKRNSKPPVQAGTARRILSLSQITNNVPSGGVQRSQSVRTAGAKGQRKSSWAGGYSKGYGELNKENMSLKETEEENMPSPALASCEDPIDVTESLADGDEPSDTETLRRSSHGSRISRGSRGTTVVTESTDNCTGDGDHSDYYDDNQSDLQSDLQSEWTERSAVSSNVSSDLGSNLDQESLNNEVMVYGETA</sequence>
<feature type="region of interest" description="Disordered" evidence="2">
    <location>
        <begin position="2139"/>
        <end position="2239"/>
    </location>
</feature>
<name>E3QMS5_COLGM</name>